<reference evidence="2 3" key="1">
    <citation type="submission" date="2019-03" db="EMBL/GenBank/DDBJ databases">
        <title>An improved genome assembly of the fluke Schistosoma japonicum.</title>
        <authorList>
            <person name="Hu W."/>
            <person name="Luo F."/>
            <person name="Yin M."/>
            <person name="Mo X."/>
            <person name="Sun C."/>
            <person name="Wu Q."/>
            <person name="Zhu B."/>
            <person name="Xiang M."/>
            <person name="Wang J."/>
            <person name="Wang Y."/>
            <person name="Zhang T."/>
            <person name="Xu B."/>
            <person name="Zheng H."/>
            <person name="Feng Z."/>
        </authorList>
    </citation>
    <scope>NUCLEOTIDE SEQUENCE [LARGE SCALE GENOMIC DNA]</scope>
    <source>
        <strain evidence="2">HuSjv2</strain>
        <tissue evidence="2">Worms</tissue>
    </source>
</reference>
<dbReference type="AlphaFoldDB" id="A0A4Z2D7S4"/>
<keyword evidence="3" id="KW-1185">Reference proteome</keyword>
<proteinExistence type="predicted"/>
<organism evidence="2 3">
    <name type="scientific">Schistosoma japonicum</name>
    <name type="common">Blood fluke</name>
    <dbReference type="NCBI Taxonomy" id="6182"/>
    <lineage>
        <taxon>Eukaryota</taxon>
        <taxon>Metazoa</taxon>
        <taxon>Spiralia</taxon>
        <taxon>Lophotrochozoa</taxon>
        <taxon>Platyhelminthes</taxon>
        <taxon>Trematoda</taxon>
        <taxon>Digenea</taxon>
        <taxon>Strigeidida</taxon>
        <taxon>Schistosomatoidea</taxon>
        <taxon>Schistosomatidae</taxon>
        <taxon>Schistosoma</taxon>
    </lineage>
</organism>
<gene>
    <name evidence="2" type="ORF">EWB00_003663</name>
</gene>
<feature type="non-terminal residue" evidence="2">
    <location>
        <position position="1"/>
    </location>
</feature>
<feature type="region of interest" description="Disordered" evidence="1">
    <location>
        <begin position="1"/>
        <end position="35"/>
    </location>
</feature>
<accession>A0A4Z2D7S4</accession>
<evidence type="ECO:0000313" key="2">
    <source>
        <dbReference type="EMBL" id="TNN12524.1"/>
    </source>
</evidence>
<dbReference type="EMBL" id="SKCS01000221">
    <property type="protein sequence ID" value="TNN12524.1"/>
    <property type="molecule type" value="Genomic_DNA"/>
</dbReference>
<dbReference type="Proteomes" id="UP000311919">
    <property type="component" value="Unassembled WGS sequence"/>
</dbReference>
<feature type="compositionally biased region" description="Basic and acidic residues" evidence="1">
    <location>
        <begin position="16"/>
        <end position="26"/>
    </location>
</feature>
<name>A0A4Z2D7S4_SCHJA</name>
<evidence type="ECO:0000313" key="3">
    <source>
        <dbReference type="Proteomes" id="UP000311919"/>
    </source>
</evidence>
<evidence type="ECO:0000256" key="1">
    <source>
        <dbReference type="SAM" id="MobiDB-lite"/>
    </source>
</evidence>
<sequence length="270" mass="30756">ATDRPALDDNSTVKTSTKETDLEDRINGLGSPIKTSNLNKTHGSRLTGNLYYDLISDQSITDNKMSSLCEIEDLENGQLFIQNHCMMNTCKQMKRSGSLPNINKLSPIESSSTDIECKQVVSEYDNLNLQQRNNQTTRVKDTSTIFTRQLKDDDDDDDDDEDIELVRRSMLQVILTTTSNSSSINHAEDCSHNSTISEYNESEIFNKQKISIKQKSFSDNLVVEENSMHQVQEVHSEGIQRRKYSCENVNSSRKRSGILMKMNICIKYVY</sequence>
<protein>
    <submittedName>
        <fullName evidence="2">Uncharacterized protein</fullName>
    </submittedName>
</protein>
<comment type="caution">
    <text evidence="2">The sequence shown here is derived from an EMBL/GenBank/DDBJ whole genome shotgun (WGS) entry which is preliminary data.</text>
</comment>